<keyword evidence="3" id="KW-1185">Reference proteome</keyword>
<reference evidence="2 3" key="1">
    <citation type="journal article" date="2019" name="Commun. Biol.">
        <title>The bagworm genome reveals a unique fibroin gene that provides high tensile strength.</title>
        <authorList>
            <person name="Kono N."/>
            <person name="Nakamura H."/>
            <person name="Ohtoshi R."/>
            <person name="Tomita M."/>
            <person name="Numata K."/>
            <person name="Arakawa K."/>
        </authorList>
    </citation>
    <scope>NUCLEOTIDE SEQUENCE [LARGE SCALE GENOMIC DNA]</scope>
</reference>
<dbReference type="PANTHER" id="PTHR21010:SF3">
    <property type="entry name" value="DAXX"/>
    <property type="match status" value="1"/>
</dbReference>
<name>A0A4C1Z9S2_EUMVA</name>
<gene>
    <name evidence="2" type="ORF">EVAR_57808_1</name>
</gene>
<dbReference type="Proteomes" id="UP000299102">
    <property type="component" value="Unassembled WGS sequence"/>
</dbReference>
<dbReference type="EMBL" id="BGZK01001631">
    <property type="protein sequence ID" value="GBP83649.1"/>
    <property type="molecule type" value="Genomic_DNA"/>
</dbReference>
<dbReference type="AlphaFoldDB" id="A0A4C1Z9S2"/>
<feature type="compositionally biased region" description="Basic and acidic residues" evidence="1">
    <location>
        <begin position="179"/>
        <end position="199"/>
    </location>
</feature>
<evidence type="ECO:0000313" key="3">
    <source>
        <dbReference type="Proteomes" id="UP000299102"/>
    </source>
</evidence>
<evidence type="ECO:0000256" key="1">
    <source>
        <dbReference type="SAM" id="MobiDB-lite"/>
    </source>
</evidence>
<comment type="caution">
    <text evidence="2">The sequence shown here is derived from an EMBL/GenBank/DDBJ whole genome shotgun (WGS) entry which is preliminary data.</text>
</comment>
<feature type="compositionally biased region" description="Polar residues" evidence="1">
    <location>
        <begin position="203"/>
        <end position="212"/>
    </location>
</feature>
<dbReference type="OrthoDB" id="10052054at2759"/>
<feature type="region of interest" description="Disordered" evidence="1">
    <location>
        <begin position="179"/>
        <end position="212"/>
    </location>
</feature>
<evidence type="ECO:0000313" key="2">
    <source>
        <dbReference type="EMBL" id="GBP83649.1"/>
    </source>
</evidence>
<protein>
    <submittedName>
        <fullName evidence="2">Uncharacterized protein</fullName>
    </submittedName>
</protein>
<dbReference type="PANTHER" id="PTHR21010">
    <property type="entry name" value="AGAP001581-PA"/>
    <property type="match status" value="1"/>
</dbReference>
<sequence>MLNHKSVLIPGGQTKEEVIETNERLRAVRVRLDENYDTAKKALVTLMARYSESKSQRNLFTRYAMLKAMIKLTKQFTCKLYETAVSLLLGCIGRWSGREIARSALSLARSAQAERDNESMVFHLRTDDNKSCTYRHKKTKAESVTEYSRGNAAAAADLDGPRRRLSVLRHLIFCPRSRQRNESDVPERRNRSCLPKKEPSGGYPSSITRITL</sequence>
<organism evidence="2 3">
    <name type="scientific">Eumeta variegata</name>
    <name type="common">Bagworm moth</name>
    <name type="synonym">Eumeta japonica</name>
    <dbReference type="NCBI Taxonomy" id="151549"/>
    <lineage>
        <taxon>Eukaryota</taxon>
        <taxon>Metazoa</taxon>
        <taxon>Ecdysozoa</taxon>
        <taxon>Arthropoda</taxon>
        <taxon>Hexapoda</taxon>
        <taxon>Insecta</taxon>
        <taxon>Pterygota</taxon>
        <taxon>Neoptera</taxon>
        <taxon>Endopterygota</taxon>
        <taxon>Lepidoptera</taxon>
        <taxon>Glossata</taxon>
        <taxon>Ditrysia</taxon>
        <taxon>Tineoidea</taxon>
        <taxon>Psychidae</taxon>
        <taxon>Oiketicinae</taxon>
        <taxon>Eumeta</taxon>
    </lineage>
</organism>
<proteinExistence type="predicted"/>
<accession>A0A4C1Z9S2</accession>